<dbReference type="Proteomes" id="UP000325576">
    <property type="component" value="Unassembled WGS sequence"/>
</dbReference>
<reference evidence="1 2" key="1">
    <citation type="journal article" date="2017" name="Poromechanics V (2013)">
        <title>Genomic Characterization of the Arsenic-Tolerant Actinobacterium, &lt;i&gt;Rhodococcus erythropolis&lt;/i&gt; S43.</title>
        <authorList>
            <person name="Retamal-Morales G."/>
            <person name="Mehnert M."/>
            <person name="Schwabe R."/>
            <person name="Tischler D."/>
            <person name="Schloemann M."/>
            <person name="Levican G.J."/>
        </authorList>
    </citation>
    <scope>NUCLEOTIDE SEQUENCE [LARGE SCALE GENOMIC DNA]</scope>
    <source>
        <strain evidence="1 2">S43</strain>
    </source>
</reference>
<sequence length="95" mass="10591">MAEGWTDEQYLEFTPFDSDTSLDSSDELKPLKDEDTRGLITVFKKYARQQFVGGKVLVNGEVVDAEVDDIDSLPAPIVTTIFTTISRNDFSNPKA</sequence>
<accession>A0A5N5EM49</accession>
<dbReference type="AlphaFoldDB" id="A0A5N5EM49"/>
<protein>
    <submittedName>
        <fullName evidence="1">Uncharacterized protein</fullName>
    </submittedName>
</protein>
<comment type="caution">
    <text evidence="1">The sequence shown here is derived from an EMBL/GenBank/DDBJ whole genome shotgun (WGS) entry which is preliminary data.</text>
</comment>
<name>A0A5N5EM49_RHOER</name>
<evidence type="ECO:0000313" key="2">
    <source>
        <dbReference type="Proteomes" id="UP000325576"/>
    </source>
</evidence>
<organism evidence="1 2">
    <name type="scientific">Rhodococcus erythropolis</name>
    <name type="common">Arthrobacter picolinophilus</name>
    <dbReference type="NCBI Taxonomy" id="1833"/>
    <lineage>
        <taxon>Bacteria</taxon>
        <taxon>Bacillati</taxon>
        <taxon>Actinomycetota</taxon>
        <taxon>Actinomycetes</taxon>
        <taxon>Mycobacteriales</taxon>
        <taxon>Nocardiaceae</taxon>
        <taxon>Rhodococcus</taxon>
        <taxon>Rhodococcus erythropolis group</taxon>
    </lineage>
</organism>
<proteinExistence type="predicted"/>
<evidence type="ECO:0000313" key="1">
    <source>
        <dbReference type="EMBL" id="KAB2587304.1"/>
    </source>
</evidence>
<dbReference type="EMBL" id="MRBO01000021">
    <property type="protein sequence ID" value="KAB2587304.1"/>
    <property type="molecule type" value="Genomic_DNA"/>
</dbReference>
<gene>
    <name evidence="1" type="ORF">BS297_01085</name>
</gene>